<dbReference type="InterPro" id="IPR000569">
    <property type="entry name" value="HECT_dom"/>
</dbReference>
<dbReference type="Gene3D" id="3.30.2160.10">
    <property type="entry name" value="Hect, E3 ligase catalytic domain"/>
    <property type="match status" value="1"/>
</dbReference>
<dbReference type="Pfam" id="PF00632">
    <property type="entry name" value="HECT"/>
    <property type="match status" value="1"/>
</dbReference>
<feature type="region of interest" description="Disordered" evidence="6">
    <location>
        <begin position="430"/>
        <end position="450"/>
    </location>
</feature>
<gene>
    <name evidence="8" type="ORF">MAM1_0014c01420</name>
</gene>
<dbReference type="EMBL" id="DF836303">
    <property type="protein sequence ID" value="GAN01982.1"/>
    <property type="molecule type" value="Genomic_DNA"/>
</dbReference>
<dbReference type="EC" id="2.3.2.26" evidence="2"/>
<dbReference type="Gene3D" id="3.30.2410.10">
    <property type="entry name" value="Hect, E3 ligase catalytic domain"/>
    <property type="match status" value="1"/>
</dbReference>
<dbReference type="PANTHER" id="PTHR45700">
    <property type="entry name" value="UBIQUITIN-PROTEIN LIGASE E3C"/>
    <property type="match status" value="1"/>
</dbReference>
<dbReference type="GO" id="GO:0000209">
    <property type="term" value="P:protein polyubiquitination"/>
    <property type="evidence" value="ECO:0007669"/>
    <property type="project" value="InterPro"/>
</dbReference>
<keyword evidence="8" id="KW-0436">Ligase</keyword>
<dbReference type="SMART" id="SM00119">
    <property type="entry name" value="HECTc"/>
    <property type="match status" value="1"/>
</dbReference>
<name>A0A0C9MFT3_9FUNG</name>
<accession>A0A0C9MFT3</accession>
<dbReference type="Gene3D" id="3.90.1750.10">
    <property type="entry name" value="Hect, E3 ligase catalytic domains"/>
    <property type="match status" value="1"/>
</dbReference>
<dbReference type="SUPFAM" id="SSF56204">
    <property type="entry name" value="Hect, E3 ligase catalytic domain"/>
    <property type="match status" value="1"/>
</dbReference>
<sequence>MFSPTNQAKEKFIETTRQEREKREKERIKKQRLERETRAVITIQSWWKQRQQRSASRAQCQAWWDSSMDNPNELSILDFYQLLGVYCIMTRHGVVLGNGLRRLVKCLTRNKFKHTNADIPYYCLLIDMRYMDQASKYLEVVIVQCITECTSSNDTTSFGPELTFLLQYLNPKTYVTKHILDTYHVIDIPDKILQSRAQTILKRTLFQFNLRDALILCVQHIIKLQDRKDATATMNASKLWLSTMIRLTLFPIENAELSSDALDMATACRFLWTNTLAVPFITRLINDMMADRLRKWALTTVKPYLMESSSFSVDQLDGNGSLFLLANLVDLWSSDKNPQKAEHAMQMIEWTEFFFPYIEPRFSDRQSPSFPAYHPIFKWSKATWGNNIPSVVFDHVMYQLEYLWSRSFMDQLFEDIIQFGSRYPATATAATTTTKSNPRMLLSKRSPSHNSHNDTMALFSIQVASIFSMYMQLTQVFKAHRKVIFYRIAFTSHLMPQLWKLMNCFGPKGNMVIYLNAAKQANINKEPLAQTLKVFCEACSIVFLTLDDVDIFTQQEPFSPSTLIQVSRFLNQFYFSLIQQHTDIPSELPPAANAFKSARRLLLQIYDLDLHHPFCPPNHWLLVQTSNSNSIKTFFSSIFNENTKDTMAAMFLERLKQGDPVPLRILQLMPHTVSFDMRLKIFREWIELDKYTCTKTANRHITVRRSHVLEDGYQQLVNLPASAWKCTICVSFVNELGMEEAGIDQGGPFKDFLTMMIAEAFEPDYGLFSSTKTHSFYPSATSSVHGRHHIQLFEFIGKAIGKALYEGVLLDVQFAGFLLARLLGRNVFLEELKELDEEVWRNLTFIKHYGGNVEDLCLTFETDEQIFGKVETHELKFRGKSTVVTDSNKVEYVYLMADYKLNQRAKEQTRAFIRGFRTVISESWIRLFSPPELQRVLSGEDTDFDVNDLRKHTQYDNGYFDHHPVVRSLWQIVAEFNSTEKRAFLKFVTGCPKPPLGGFDYLQPAFTVRMVSIDSTNMDGTKIVKSFFKLNLNNKSGRLPSSSTCFNLLKLPAYTKKSLLKEKLVYGKYAAIQHRVKHWYLHIHFTTTHTAINTNTGFELS</sequence>
<evidence type="ECO:0000256" key="1">
    <source>
        <dbReference type="ARBA" id="ARBA00000885"/>
    </source>
</evidence>
<feature type="active site" description="Glycyl thioester intermediate" evidence="5">
    <location>
        <position position="1045"/>
    </location>
</feature>
<dbReference type="InterPro" id="IPR035983">
    <property type="entry name" value="Hect_E3_ubiquitin_ligase"/>
</dbReference>
<organism evidence="8">
    <name type="scientific">Mucor ambiguus</name>
    <dbReference type="NCBI Taxonomy" id="91626"/>
    <lineage>
        <taxon>Eukaryota</taxon>
        <taxon>Fungi</taxon>
        <taxon>Fungi incertae sedis</taxon>
        <taxon>Mucoromycota</taxon>
        <taxon>Mucoromycotina</taxon>
        <taxon>Mucoromycetes</taxon>
        <taxon>Mucorales</taxon>
        <taxon>Mucorineae</taxon>
        <taxon>Mucoraceae</taxon>
        <taxon>Mucor</taxon>
    </lineage>
</organism>
<dbReference type="PROSITE" id="PS50237">
    <property type="entry name" value="HECT"/>
    <property type="match status" value="1"/>
</dbReference>
<evidence type="ECO:0000256" key="3">
    <source>
        <dbReference type="ARBA" id="ARBA00022679"/>
    </source>
</evidence>
<dbReference type="InterPro" id="IPR044611">
    <property type="entry name" value="E3A/B/C-like"/>
</dbReference>
<dbReference type="PANTHER" id="PTHR45700:SF3">
    <property type="entry name" value="UBIQUITIN-PROTEIN LIGASE E3B"/>
    <property type="match status" value="1"/>
</dbReference>
<keyword evidence="4 5" id="KW-0833">Ubl conjugation pathway</keyword>
<evidence type="ECO:0000259" key="7">
    <source>
        <dbReference type="PROSITE" id="PS50237"/>
    </source>
</evidence>
<evidence type="ECO:0000313" key="9">
    <source>
        <dbReference type="Proteomes" id="UP000053815"/>
    </source>
</evidence>
<feature type="region of interest" description="Disordered" evidence="6">
    <location>
        <begin position="1"/>
        <end position="26"/>
    </location>
</feature>
<proteinExistence type="predicted"/>
<keyword evidence="9" id="KW-1185">Reference proteome</keyword>
<dbReference type="STRING" id="91626.A0A0C9MFT3"/>
<comment type="catalytic activity">
    <reaction evidence="1">
        <text>S-ubiquitinyl-[E2 ubiquitin-conjugating enzyme]-L-cysteine + [acceptor protein]-L-lysine = [E2 ubiquitin-conjugating enzyme]-L-cysteine + N(6)-ubiquitinyl-[acceptor protein]-L-lysine.</text>
        <dbReference type="EC" id="2.3.2.26"/>
    </reaction>
</comment>
<dbReference type="GO" id="GO:0006511">
    <property type="term" value="P:ubiquitin-dependent protein catabolic process"/>
    <property type="evidence" value="ECO:0007669"/>
    <property type="project" value="TreeGrafter"/>
</dbReference>
<dbReference type="Proteomes" id="UP000053815">
    <property type="component" value="Unassembled WGS sequence"/>
</dbReference>
<evidence type="ECO:0000256" key="2">
    <source>
        <dbReference type="ARBA" id="ARBA00012485"/>
    </source>
</evidence>
<reference evidence="8" key="1">
    <citation type="submission" date="2014-09" db="EMBL/GenBank/DDBJ databases">
        <title>Draft genome sequence of an oleaginous Mucoromycotina fungus Mucor ambiguus NBRC6742.</title>
        <authorList>
            <person name="Takeda I."/>
            <person name="Yamane N."/>
            <person name="Morita T."/>
            <person name="Tamano K."/>
            <person name="Machida M."/>
            <person name="Baker S."/>
            <person name="Koike H."/>
        </authorList>
    </citation>
    <scope>NUCLEOTIDE SEQUENCE</scope>
    <source>
        <strain evidence="8">NBRC 6742</strain>
    </source>
</reference>
<dbReference type="FunFam" id="3.30.2160.10:FF:000002">
    <property type="entry name" value="Putative Ubiquitin-protein ligase E3C"/>
    <property type="match status" value="1"/>
</dbReference>
<dbReference type="GO" id="GO:0061630">
    <property type="term" value="F:ubiquitin protein ligase activity"/>
    <property type="evidence" value="ECO:0007669"/>
    <property type="project" value="UniProtKB-EC"/>
</dbReference>
<evidence type="ECO:0000313" key="8">
    <source>
        <dbReference type="EMBL" id="GAN01982.1"/>
    </source>
</evidence>
<dbReference type="CDD" id="cd00078">
    <property type="entry name" value="HECTc"/>
    <property type="match status" value="1"/>
</dbReference>
<dbReference type="GO" id="GO:0016874">
    <property type="term" value="F:ligase activity"/>
    <property type="evidence" value="ECO:0007669"/>
    <property type="project" value="UniProtKB-KW"/>
</dbReference>
<keyword evidence="3" id="KW-0808">Transferase</keyword>
<evidence type="ECO:0000256" key="4">
    <source>
        <dbReference type="ARBA" id="ARBA00022786"/>
    </source>
</evidence>
<evidence type="ECO:0000256" key="5">
    <source>
        <dbReference type="PROSITE-ProRule" id="PRU00104"/>
    </source>
</evidence>
<dbReference type="OrthoDB" id="423283at2759"/>
<dbReference type="AlphaFoldDB" id="A0A0C9MFT3"/>
<feature type="compositionally biased region" description="Basic and acidic residues" evidence="6">
    <location>
        <begin position="8"/>
        <end position="26"/>
    </location>
</feature>
<feature type="domain" description="HECT" evidence="7">
    <location>
        <begin position="719"/>
        <end position="1066"/>
    </location>
</feature>
<evidence type="ECO:0000256" key="6">
    <source>
        <dbReference type="SAM" id="MobiDB-lite"/>
    </source>
</evidence>
<protein>
    <recommendedName>
        <fullName evidence="2">HECT-type E3 ubiquitin transferase</fullName>
        <ecNumber evidence="2">2.3.2.26</ecNumber>
    </recommendedName>
</protein>